<feature type="transmembrane region" description="Helical" evidence="1">
    <location>
        <begin position="12"/>
        <end position="34"/>
    </location>
</feature>
<accession>A0A0F7L7G8</accession>
<proteinExistence type="predicted"/>
<protein>
    <submittedName>
        <fullName evidence="2">Uncharacterized protein</fullName>
    </submittedName>
</protein>
<evidence type="ECO:0000313" key="2">
    <source>
        <dbReference type="EMBL" id="AKH47508.1"/>
    </source>
</evidence>
<reference evidence="2" key="1">
    <citation type="journal article" date="2015" name="Front. Microbiol.">
        <title>Combining genomic sequencing methods to explore viral diversity and reveal potential virus-host interactions.</title>
        <authorList>
            <person name="Chow C.E."/>
            <person name="Winget D.M."/>
            <person name="White R.A.III."/>
            <person name="Hallam S.J."/>
            <person name="Suttle C.A."/>
        </authorList>
    </citation>
    <scope>NUCLEOTIDE SEQUENCE</scope>
    <source>
        <strain evidence="2">H4084948</strain>
    </source>
</reference>
<sequence>MNKRKTINKANWILITAIFIIIFVFAFNCAGQSFHKSKLILTPKSLNQAKKDNWKRLVMTVLSISLDAAGDALMDKGNKKAGHLLNAASVGATLLIFPICNMNKHDILKYGVEYVSIRFSMFDAVYNSTYGLPLTYSGNTSYFDEAIKNVPSHAKVTVKTITLCFALAWNSQEFNYIKRRR</sequence>
<keyword evidence="1" id="KW-1133">Transmembrane helix</keyword>
<keyword evidence="1" id="KW-0812">Transmembrane</keyword>
<reference evidence="2" key="2">
    <citation type="submission" date="2015-03" db="EMBL/GenBank/DDBJ databases">
        <authorList>
            <person name="Chow C.-E.T."/>
            <person name="Winget D.M."/>
            <person name="White R.A.III."/>
            <person name="Hallam S.J."/>
            <person name="Suttle C.A."/>
        </authorList>
    </citation>
    <scope>NUCLEOTIDE SEQUENCE</scope>
    <source>
        <strain evidence="2">H4084948</strain>
    </source>
</reference>
<dbReference type="EMBL" id="KR029595">
    <property type="protein sequence ID" value="AKH47508.1"/>
    <property type="molecule type" value="Genomic_DNA"/>
</dbReference>
<organism evidence="2">
    <name type="scientific">uncultured marine virus</name>
    <dbReference type="NCBI Taxonomy" id="186617"/>
    <lineage>
        <taxon>Viruses</taxon>
        <taxon>environmental samples</taxon>
    </lineage>
</organism>
<keyword evidence="1" id="KW-0472">Membrane</keyword>
<evidence type="ECO:0000256" key="1">
    <source>
        <dbReference type="SAM" id="Phobius"/>
    </source>
</evidence>
<name>A0A0F7L7G8_9VIRU</name>
<feature type="transmembrane region" description="Helical" evidence="1">
    <location>
        <begin position="81"/>
        <end position="99"/>
    </location>
</feature>